<accession>D9SV19</accession>
<dbReference type="AlphaFoldDB" id="D9SV19"/>
<evidence type="ECO:0000313" key="3">
    <source>
        <dbReference type="Proteomes" id="UP000002730"/>
    </source>
</evidence>
<keyword evidence="1" id="KW-1133">Transmembrane helix</keyword>
<feature type="transmembrane region" description="Helical" evidence="1">
    <location>
        <begin position="239"/>
        <end position="260"/>
    </location>
</feature>
<organism evidence="2 3">
    <name type="scientific">Clostridium cellulovorans (strain ATCC 35296 / DSM 3052 / OCM 3 / 743B)</name>
    <dbReference type="NCBI Taxonomy" id="573061"/>
    <lineage>
        <taxon>Bacteria</taxon>
        <taxon>Bacillati</taxon>
        <taxon>Bacillota</taxon>
        <taxon>Clostridia</taxon>
        <taxon>Eubacteriales</taxon>
        <taxon>Clostridiaceae</taxon>
        <taxon>Clostridium</taxon>
    </lineage>
</organism>
<keyword evidence="1" id="KW-0812">Transmembrane</keyword>
<dbReference type="HOGENOM" id="CLU_1000038_0_0_9"/>
<evidence type="ECO:0000313" key="2">
    <source>
        <dbReference type="EMBL" id="ADL52994.1"/>
    </source>
</evidence>
<dbReference type="Proteomes" id="UP000002730">
    <property type="component" value="Chromosome"/>
</dbReference>
<name>D9SV19_CLOC7</name>
<feature type="transmembrane region" description="Helical" evidence="1">
    <location>
        <begin position="145"/>
        <end position="168"/>
    </location>
</feature>
<dbReference type="eggNOG" id="ENOG5030GAC">
    <property type="taxonomic scope" value="Bacteria"/>
</dbReference>
<dbReference type="OrthoDB" id="1938645at2"/>
<keyword evidence="1" id="KW-0472">Membrane</keyword>
<feature type="transmembrane region" description="Helical" evidence="1">
    <location>
        <begin position="89"/>
        <end position="108"/>
    </location>
</feature>
<sequence>MVFCSKCGSKLMGNELFCSVCGSKLNDISLIDKTISYEKATEKPGDIFSEITPVKARNSISISDIIKLMLATPITSINRLVHRIDKKGILILALVLATVQGFFTIWSFKLVLSTIDKTFSNFLSDFSDVSLSNIGNSLEIPYARIFFHGVILYFIIIIVLYLGIYFIFNGIHKTQVPSFKIIKANILSTIPVLSCELLFLLFSYINTTLAFIVLLAGVLVFFSALLHSLRKLMKISDNVVLYNVAAIFSVMLICFLFSSLRFTLLNIESLNLPNFIRH</sequence>
<feature type="transmembrane region" description="Helical" evidence="1">
    <location>
        <begin position="180"/>
        <end position="202"/>
    </location>
</feature>
<dbReference type="EMBL" id="CP002160">
    <property type="protein sequence ID" value="ADL52994.1"/>
    <property type="molecule type" value="Genomic_DNA"/>
</dbReference>
<dbReference type="RefSeq" id="WP_010073388.1">
    <property type="nucleotide sequence ID" value="NC_014393.1"/>
</dbReference>
<keyword evidence="3" id="KW-1185">Reference proteome</keyword>
<feature type="transmembrane region" description="Helical" evidence="1">
    <location>
        <begin position="208"/>
        <end position="227"/>
    </location>
</feature>
<dbReference type="KEGG" id="ccb:Clocel_3314"/>
<protein>
    <submittedName>
        <fullName evidence="2">Uncharacterized protein</fullName>
    </submittedName>
</protein>
<gene>
    <name evidence="2" type="ordered locus">Clocel_3314</name>
</gene>
<proteinExistence type="predicted"/>
<evidence type="ECO:0000256" key="1">
    <source>
        <dbReference type="SAM" id="Phobius"/>
    </source>
</evidence>
<reference evidence="2 3" key="1">
    <citation type="submission" date="2010-08" db="EMBL/GenBank/DDBJ databases">
        <title>Complete sequence of Clostridium cellulovorans 743B.</title>
        <authorList>
            <consortium name="US DOE Joint Genome Institute"/>
            <person name="Lucas S."/>
            <person name="Copeland A."/>
            <person name="Lapidus A."/>
            <person name="Cheng J.-F."/>
            <person name="Bruce D."/>
            <person name="Goodwin L."/>
            <person name="Pitluck S."/>
            <person name="Chertkov O."/>
            <person name="Detter J.C."/>
            <person name="Han C."/>
            <person name="Tapia R."/>
            <person name="Land M."/>
            <person name="Hauser L."/>
            <person name="Chang Y.-J."/>
            <person name="Jeffries C."/>
            <person name="Kyrpides N."/>
            <person name="Ivanova N."/>
            <person name="Mikhailova N."/>
            <person name="Hemme C.L."/>
            <person name="Woyke T."/>
        </authorList>
    </citation>
    <scope>NUCLEOTIDE SEQUENCE [LARGE SCALE GENOMIC DNA]</scope>
    <source>
        <strain evidence="3">ATCC 35296 / DSM 3052 / OCM 3 / 743B</strain>
    </source>
</reference>